<gene>
    <name evidence="1" type="ORF">HORIV_56990</name>
</gene>
<keyword evidence="2" id="KW-1185">Reference proteome</keyword>
<dbReference type="InterPro" id="IPR036396">
    <property type="entry name" value="Cyt_P450_sf"/>
</dbReference>
<dbReference type="EMBL" id="AP019416">
    <property type="protein sequence ID" value="BBI53278.1"/>
    <property type="molecule type" value="Genomic_DNA"/>
</dbReference>
<accession>A0ABM7GR60</accession>
<evidence type="ECO:0000313" key="2">
    <source>
        <dbReference type="Proteomes" id="UP000289555"/>
    </source>
</evidence>
<evidence type="ECO:0000313" key="1">
    <source>
        <dbReference type="EMBL" id="BBI53278.1"/>
    </source>
</evidence>
<reference evidence="2" key="1">
    <citation type="journal article" date="2019" name="Microbiol. Resour. Announc.">
        <title>Complete Genome Sequence of Halomonas olivaria, a Moderately Halophilic Bacterium Isolated from Olive Processing Effluents, Obtained by Nanopore Sequencing.</title>
        <authorList>
            <person name="Nagata S."/>
            <person name="Ii K.M."/>
            <person name="Tsukimi T."/>
            <person name="Miura M.C."/>
            <person name="Galipon J."/>
            <person name="Arakawa K."/>
        </authorList>
    </citation>
    <scope>NUCLEOTIDE SEQUENCE [LARGE SCALE GENOMIC DNA]</scope>
    <source>
        <strain evidence="2">TYRC17</strain>
    </source>
</reference>
<sequence length="166" mass="19084">MGRNAMPPMANLECTYPLLRSGYPYISAQCDKLGTNLFCSRLMLKKTLFMRGEEAAELFYDHALFTRENAAPKRLKKTLFGEGGVQGLEHEVHHHRKALFLSLMSHSRIDELLGLVERYWQSRLSYWESQDSIILLDELHLILCRAACEWCGIPLHSVDAPEMTKD</sequence>
<dbReference type="SUPFAM" id="SSF48264">
    <property type="entry name" value="Cytochrome P450"/>
    <property type="match status" value="1"/>
</dbReference>
<dbReference type="Gene3D" id="1.10.630.10">
    <property type="entry name" value="Cytochrome P450"/>
    <property type="match status" value="1"/>
</dbReference>
<proteinExistence type="predicted"/>
<name>A0ABM7GR60_9GAMM</name>
<dbReference type="Proteomes" id="UP000289555">
    <property type="component" value="Chromosome"/>
</dbReference>
<organism evidence="1 2">
    <name type="scientific">Vreelandella olivaria</name>
    <dbReference type="NCBI Taxonomy" id="390919"/>
    <lineage>
        <taxon>Bacteria</taxon>
        <taxon>Pseudomonadati</taxon>
        <taxon>Pseudomonadota</taxon>
        <taxon>Gammaproteobacteria</taxon>
        <taxon>Oceanospirillales</taxon>
        <taxon>Halomonadaceae</taxon>
        <taxon>Vreelandella</taxon>
    </lineage>
</organism>
<protein>
    <submittedName>
        <fullName evidence="1">Uncharacterized protein</fullName>
    </submittedName>
</protein>